<dbReference type="PROSITE" id="PS51257">
    <property type="entry name" value="PROKAR_LIPOPROTEIN"/>
    <property type="match status" value="1"/>
</dbReference>
<feature type="chain" id="PRO_5045762991" description="Peptidase A2 domain-containing protein" evidence="1">
    <location>
        <begin position="23"/>
        <end position="354"/>
    </location>
</feature>
<keyword evidence="3" id="KW-1185">Reference proteome</keyword>
<evidence type="ECO:0000256" key="1">
    <source>
        <dbReference type="SAM" id="SignalP"/>
    </source>
</evidence>
<dbReference type="Proteomes" id="UP001241747">
    <property type="component" value="Unassembled WGS sequence"/>
</dbReference>
<dbReference type="InterPro" id="IPR021109">
    <property type="entry name" value="Peptidase_aspartic_dom_sf"/>
</dbReference>
<comment type="caution">
    <text evidence="2">The sequence shown here is derived from an EMBL/GenBank/DDBJ whole genome shotgun (WGS) entry which is preliminary data.</text>
</comment>
<evidence type="ECO:0000313" key="3">
    <source>
        <dbReference type="Proteomes" id="UP001241747"/>
    </source>
</evidence>
<protein>
    <recommendedName>
        <fullName evidence="4">Peptidase A2 domain-containing protein</fullName>
    </recommendedName>
</protein>
<organism evidence="2 3">
    <name type="scientific">Xanthobacter agilis</name>
    <dbReference type="NCBI Taxonomy" id="47492"/>
    <lineage>
        <taxon>Bacteria</taxon>
        <taxon>Pseudomonadati</taxon>
        <taxon>Pseudomonadota</taxon>
        <taxon>Alphaproteobacteria</taxon>
        <taxon>Hyphomicrobiales</taxon>
        <taxon>Xanthobacteraceae</taxon>
        <taxon>Xanthobacter</taxon>
    </lineage>
</organism>
<proteinExistence type="predicted"/>
<reference evidence="2 3" key="1">
    <citation type="submission" date="2023-07" db="EMBL/GenBank/DDBJ databases">
        <title>Genomic Encyclopedia of Type Strains, Phase IV (KMG-IV): sequencing the most valuable type-strain genomes for metagenomic binning, comparative biology and taxonomic classification.</title>
        <authorList>
            <person name="Goeker M."/>
        </authorList>
    </citation>
    <scope>NUCLEOTIDE SEQUENCE [LARGE SCALE GENOMIC DNA]</scope>
    <source>
        <strain evidence="2 3">DSM 3770</strain>
    </source>
</reference>
<gene>
    <name evidence="2" type="ORF">QOZ94_004269</name>
</gene>
<feature type="signal peptide" evidence="1">
    <location>
        <begin position="1"/>
        <end position="22"/>
    </location>
</feature>
<sequence>MRLSPRALCVLILAIGCLGREAAATEPQNFGGQSKSISLPYLNAAAPGAPMTDRPQLDLSIGGAKLKALVDTGSTGVAFSAARIPHLRSLPHLGRGELVYTGSRRVLRGRWVLAPVTVSGADGASITTRPILVLAVEALRCLPGSKSCRPRRKPDDIAMLGVGFARRTRFPDPHVNPFMSAEDMGTAEHPGAMRRGYIISRTGVQLGLNAANTAGFSFVKLGKGEAGSQWAPAPACIALDDRAPARGTMLMDTGAGVMFLRVPYAHRGRAESGRVTLPDGTRIHISVPGLPVAAYSVRVGDSADPMVPNKAVLAGPPHPAPFVNTSYHFLNGFDYLYDADGGYVGVRPLAGGAR</sequence>
<dbReference type="RefSeq" id="WP_237346898.1">
    <property type="nucleotide sequence ID" value="NZ_JABWGX010000025.1"/>
</dbReference>
<keyword evidence="1" id="KW-0732">Signal</keyword>
<accession>A0ABU0LJX2</accession>
<dbReference type="EMBL" id="JAUSVY010000019">
    <property type="protein sequence ID" value="MDQ0507445.1"/>
    <property type="molecule type" value="Genomic_DNA"/>
</dbReference>
<evidence type="ECO:0008006" key="4">
    <source>
        <dbReference type="Google" id="ProtNLM"/>
    </source>
</evidence>
<name>A0ABU0LJX2_XANAG</name>
<evidence type="ECO:0000313" key="2">
    <source>
        <dbReference type="EMBL" id="MDQ0507445.1"/>
    </source>
</evidence>
<dbReference type="SUPFAM" id="SSF50630">
    <property type="entry name" value="Acid proteases"/>
    <property type="match status" value="1"/>
</dbReference>